<dbReference type="EMBL" id="LR797534">
    <property type="protein sequence ID" value="CAB4223377.1"/>
    <property type="molecule type" value="Genomic_DNA"/>
</dbReference>
<evidence type="ECO:0000313" key="2">
    <source>
        <dbReference type="EMBL" id="CAB4170570.1"/>
    </source>
</evidence>
<evidence type="ECO:0000313" key="1">
    <source>
        <dbReference type="EMBL" id="CAB4168107.1"/>
    </source>
</evidence>
<proteinExistence type="predicted"/>
<sequence>MSTMIESLREQVGLNGAAAILANEILVLHDQKEQGQLTKEEYIFLMQDIALVRAQSELAGDEIASRYIIMAIVELLSMVP</sequence>
<name>A0A6J5PF56_9CAUD</name>
<organism evidence="2">
    <name type="scientific">uncultured Caudovirales phage</name>
    <dbReference type="NCBI Taxonomy" id="2100421"/>
    <lineage>
        <taxon>Viruses</taxon>
        <taxon>Duplodnaviria</taxon>
        <taxon>Heunggongvirae</taxon>
        <taxon>Uroviricota</taxon>
        <taxon>Caudoviricetes</taxon>
        <taxon>Peduoviridae</taxon>
        <taxon>Maltschvirus</taxon>
        <taxon>Maltschvirus maltsch</taxon>
    </lineage>
</organism>
<evidence type="ECO:0000313" key="3">
    <source>
        <dbReference type="EMBL" id="CAB4176975.1"/>
    </source>
</evidence>
<gene>
    <name evidence="4" type="ORF">UFOVP1666_188</name>
    <name evidence="1" type="ORF">UFOVP867_143</name>
    <name evidence="2" type="ORF">UFOVP913_55</name>
    <name evidence="3" type="ORF">UFOVP993_108</name>
</gene>
<dbReference type="EMBL" id="LR796944">
    <property type="protein sequence ID" value="CAB4176975.1"/>
    <property type="molecule type" value="Genomic_DNA"/>
</dbReference>
<protein>
    <submittedName>
        <fullName evidence="2">Uncharacterized protein</fullName>
    </submittedName>
</protein>
<evidence type="ECO:0000313" key="4">
    <source>
        <dbReference type="EMBL" id="CAB4223377.1"/>
    </source>
</evidence>
<dbReference type="EMBL" id="LR796815">
    <property type="protein sequence ID" value="CAB4168107.1"/>
    <property type="molecule type" value="Genomic_DNA"/>
</dbReference>
<accession>A0A6J5PF56</accession>
<reference evidence="2" key="1">
    <citation type="submission" date="2020-05" db="EMBL/GenBank/DDBJ databases">
        <authorList>
            <person name="Chiriac C."/>
            <person name="Salcher M."/>
            <person name="Ghai R."/>
            <person name="Kavagutti S V."/>
        </authorList>
    </citation>
    <scope>NUCLEOTIDE SEQUENCE</scope>
</reference>
<dbReference type="EMBL" id="LR796858">
    <property type="protein sequence ID" value="CAB4170570.1"/>
    <property type="molecule type" value="Genomic_DNA"/>
</dbReference>